<dbReference type="InterPro" id="IPR011989">
    <property type="entry name" value="ARM-like"/>
</dbReference>
<feature type="compositionally biased region" description="Low complexity" evidence="1">
    <location>
        <begin position="7"/>
        <end position="36"/>
    </location>
</feature>
<dbReference type="EMBL" id="CANTFL010001211">
    <property type="protein sequence ID" value="CAI5733822.1"/>
    <property type="molecule type" value="Genomic_DNA"/>
</dbReference>
<feature type="region of interest" description="Disordered" evidence="1">
    <location>
        <begin position="1083"/>
        <end position="1105"/>
    </location>
</feature>
<dbReference type="Pfam" id="PF13251">
    <property type="entry name" value="DUF4042"/>
    <property type="match status" value="1"/>
</dbReference>
<comment type="caution">
    <text evidence="3">The sequence shown here is derived from an EMBL/GenBank/DDBJ whole genome shotgun (WGS) entry which is preliminary data.</text>
</comment>
<dbReference type="PANTHER" id="PTHR13366">
    <property type="entry name" value="MALARIA ANTIGEN-RELATED"/>
    <property type="match status" value="1"/>
</dbReference>
<dbReference type="Gene3D" id="1.25.10.10">
    <property type="entry name" value="Leucine-rich Repeat Variant"/>
    <property type="match status" value="4"/>
</dbReference>
<dbReference type="InterPro" id="IPR025283">
    <property type="entry name" value="DUF4042"/>
</dbReference>
<protein>
    <recommendedName>
        <fullName evidence="2">DUF4042 domain-containing protein</fullName>
    </recommendedName>
</protein>
<dbReference type="InterPro" id="IPR016024">
    <property type="entry name" value="ARM-type_fold"/>
</dbReference>
<proteinExistence type="predicted"/>
<feature type="region of interest" description="Disordered" evidence="1">
    <location>
        <begin position="1"/>
        <end position="37"/>
    </location>
</feature>
<dbReference type="InterPro" id="IPR052107">
    <property type="entry name" value="HEAT6"/>
</dbReference>
<organism evidence="3 4">
    <name type="scientific">Hyaloperonospora brassicae</name>
    <name type="common">Brassica downy mildew</name>
    <name type="synonym">Peronospora brassicae</name>
    <dbReference type="NCBI Taxonomy" id="162125"/>
    <lineage>
        <taxon>Eukaryota</taxon>
        <taxon>Sar</taxon>
        <taxon>Stramenopiles</taxon>
        <taxon>Oomycota</taxon>
        <taxon>Peronosporomycetes</taxon>
        <taxon>Peronosporales</taxon>
        <taxon>Peronosporaceae</taxon>
        <taxon>Hyaloperonospora</taxon>
    </lineage>
</organism>
<feature type="domain" description="DUF4042" evidence="2">
    <location>
        <begin position="337"/>
        <end position="538"/>
    </location>
</feature>
<dbReference type="AlphaFoldDB" id="A0AAV0UAF5"/>
<name>A0AAV0UAF5_HYABA</name>
<reference evidence="3" key="1">
    <citation type="submission" date="2022-12" db="EMBL/GenBank/DDBJ databases">
        <authorList>
            <person name="Webb A."/>
        </authorList>
    </citation>
    <scope>NUCLEOTIDE SEQUENCE</scope>
    <source>
        <strain evidence="3">Hp1</strain>
    </source>
</reference>
<dbReference type="Proteomes" id="UP001162031">
    <property type="component" value="Unassembled WGS sequence"/>
</dbReference>
<gene>
    <name evidence="3" type="ORF">HBR001_LOCUS5962</name>
</gene>
<accession>A0AAV0UAF5</accession>
<evidence type="ECO:0000313" key="3">
    <source>
        <dbReference type="EMBL" id="CAI5733822.1"/>
    </source>
</evidence>
<evidence type="ECO:0000313" key="4">
    <source>
        <dbReference type="Proteomes" id="UP001162031"/>
    </source>
</evidence>
<dbReference type="SUPFAM" id="SSF48371">
    <property type="entry name" value="ARM repeat"/>
    <property type="match status" value="2"/>
</dbReference>
<evidence type="ECO:0000256" key="1">
    <source>
        <dbReference type="SAM" id="MobiDB-lite"/>
    </source>
</evidence>
<sequence length="1164" mass="127707">MRPVTCTPGSSTGSSSGWTSSSTSGTAGTSPATVGGWNVGVHRRDRKLWTTIVERVEADVAVQQLTLVELEETLKQLLGVALPNPRIRGDEVASLITALAQLLPLSSGLLCSEYTRLVQKCCCKERVLFSSAQLRVVMTFFLTFIKTCPSWYTANSIRALGQVLHENADRASNEFELLFAVLLKHLDPSGVDIEARYAATSCVSNICTQAGKTPEVYHYFSSLLRVVVENFRQQALSLMKGQNDRILVKACTSSMKCVYTIINSNFDRLGDRIAATLPSLLSSMRQVVGCGLVLKFDTKHEMFSCHEDFHPSDSDSSVCGSDGCIGPRQIGDGLLARLRINVLYTLEAIAQHFPKAITSSMGLYLPEQTTPYMTLFNNAPSVLTLLIADPSEKARMTAAKFLDAFWEKIPLKMYFRRPLGVGATASATLPVPFASLPNRVSLMLYQVHVTLVYCIQHEKEPAPLLQILKSTTSVIQHFPYRNVVTVLDQVELTPSLGDILNALASSLYVAASSTDHGVRMASLSCMSALLNVQDTLPSVLDWMVRTSDADRVIRVAHVSIACGTWLLRHHSFVEELLLMASRPDDPSRTLLRLEAMSLLSKIAKNYSPALSMNWKRLSEFMLSAFQDMDPNVRLQAVKILENYIKGENGCSDTAAVVSRQARDACRVDCLELMATHLVRAFYDTSHHVRASVCACFTLLSSRDWAWLGEKKQPRRLPVLAAKSGGYHGSGPNISCLDSYTRIFLQTPKDSSPVVRAAGFRLLGSLCLAPTFKTCGFASSVVSLALEALSDSTLNVRVRAAWALGNVCTTPGPESVAERDGFVQPQSAAALSFSTRVDSSMASPPLPPQVLYELLPEKQLRIVVEKMLIYINDNDKVASSVARTLGLVCRWISFSPFRRTVNAKSLASLDDLLRRAMAVLAGKINAGSPKVRWNACHAVAKVLLCPSLPLASATWAPSVFQALLTAIAQQENFKVRISAATALRVSQSRSAFGSFFQLALRATMDALETASDLKDVTEFRYKEQLETQLSFTLVHLIHIATEEDDPEILQAFKSKPRGFLYDWLLHNLHRMIVAIERESEAVGGVGTDGGDAAEEGRSGGAGDAHDVNPIKKEELLSAVRSLLRILERLNTDKAYATSCVSLLYDTKIGLEHDVLYSDEDIPFEL</sequence>
<keyword evidence="4" id="KW-1185">Reference proteome</keyword>
<dbReference type="PANTHER" id="PTHR13366:SF0">
    <property type="entry name" value="HEAT REPEAT-CONTAINING PROTEIN 6"/>
    <property type="match status" value="1"/>
</dbReference>
<evidence type="ECO:0000259" key="2">
    <source>
        <dbReference type="Pfam" id="PF13251"/>
    </source>
</evidence>